<dbReference type="RefSeq" id="WP_265133656.1">
    <property type="nucleotide sequence ID" value="NZ_FXTX01000023.1"/>
</dbReference>
<evidence type="ECO:0008006" key="3">
    <source>
        <dbReference type="Google" id="ProtNLM"/>
    </source>
</evidence>
<protein>
    <recommendedName>
        <fullName evidence="3">DUF2334 domain-containing protein</fullName>
    </recommendedName>
</protein>
<dbReference type="GO" id="GO:0005975">
    <property type="term" value="P:carbohydrate metabolic process"/>
    <property type="evidence" value="ECO:0007669"/>
    <property type="project" value="InterPro"/>
</dbReference>
<keyword evidence="2" id="KW-1185">Reference proteome</keyword>
<sequence>MKKFNISLHDITISNFKEVLEIIGLMQYYGINRYSLLIIPKYHNKEDIRDIKDKLMDISKGKEIILHGFFHLGKKERFINRLFTSGEGEVLSIDIDEFEKRVREGVKILNSVGLYPDGYIAPAWLIKKEHIKRLKQFGFKFTTTRYGIYDFQNEKYIITPVISFGCRKGIEELSINTFKIQLLSYAKLFNRIRIALHPCDIRNKTKIEIIKNTIIYLKKWGEEGFLSEFSGGNHNDKGRFTSSFSSIK</sequence>
<gene>
    <name evidence="1" type="ORF">SAMN06264868_12318</name>
</gene>
<accession>A0AA45WPM5</accession>
<dbReference type="SUPFAM" id="SSF88713">
    <property type="entry name" value="Glycoside hydrolase/deacetylase"/>
    <property type="match status" value="1"/>
</dbReference>
<dbReference type="EMBL" id="FXTX01000023">
    <property type="protein sequence ID" value="SMP21449.1"/>
    <property type="molecule type" value="Genomic_DNA"/>
</dbReference>
<dbReference type="Pfam" id="PF10096">
    <property type="entry name" value="DUF2334"/>
    <property type="match status" value="1"/>
</dbReference>
<dbReference type="CDD" id="cd11374">
    <property type="entry name" value="CE4_u10"/>
    <property type="match status" value="1"/>
</dbReference>
<dbReference type="Proteomes" id="UP001157947">
    <property type="component" value="Unassembled WGS sequence"/>
</dbReference>
<evidence type="ECO:0000313" key="1">
    <source>
        <dbReference type="EMBL" id="SMP21449.1"/>
    </source>
</evidence>
<organism evidence="1 2">
    <name type="scientific">Venenivibrio stagnispumantis</name>
    <dbReference type="NCBI Taxonomy" id="407998"/>
    <lineage>
        <taxon>Bacteria</taxon>
        <taxon>Pseudomonadati</taxon>
        <taxon>Aquificota</taxon>
        <taxon>Aquificia</taxon>
        <taxon>Aquificales</taxon>
        <taxon>Hydrogenothermaceae</taxon>
        <taxon>Venenivibrio</taxon>
    </lineage>
</organism>
<proteinExistence type="predicted"/>
<dbReference type="AlphaFoldDB" id="A0AA45WPM5"/>
<evidence type="ECO:0000313" key="2">
    <source>
        <dbReference type="Proteomes" id="UP001157947"/>
    </source>
</evidence>
<name>A0AA45WPM5_9AQUI</name>
<reference evidence="1" key="1">
    <citation type="submission" date="2017-05" db="EMBL/GenBank/DDBJ databases">
        <authorList>
            <person name="Varghese N."/>
            <person name="Submissions S."/>
        </authorList>
    </citation>
    <scope>NUCLEOTIDE SEQUENCE</scope>
    <source>
        <strain evidence="1">DSM 18763</strain>
    </source>
</reference>
<dbReference type="InterPro" id="IPR011330">
    <property type="entry name" value="Glyco_hydro/deAcase_b/a-brl"/>
</dbReference>
<dbReference type="InterPro" id="IPR018763">
    <property type="entry name" value="DUF2334"/>
</dbReference>
<comment type="caution">
    <text evidence="1">The sequence shown here is derived from an EMBL/GenBank/DDBJ whole genome shotgun (WGS) entry which is preliminary data.</text>
</comment>
<dbReference type="Gene3D" id="3.20.20.370">
    <property type="entry name" value="Glycoside hydrolase/deacetylase"/>
    <property type="match status" value="1"/>
</dbReference>